<keyword evidence="6 8" id="KW-0472">Membrane</keyword>
<feature type="transmembrane region" description="Helical" evidence="8">
    <location>
        <begin position="344"/>
        <end position="364"/>
    </location>
</feature>
<feature type="transmembrane region" description="Helical" evidence="8">
    <location>
        <begin position="87"/>
        <end position="110"/>
    </location>
</feature>
<dbReference type="InterPro" id="IPR001905">
    <property type="entry name" value="Ammonium_transpt"/>
</dbReference>
<dbReference type="Proteomes" id="UP000290218">
    <property type="component" value="Unassembled WGS sequence"/>
</dbReference>
<gene>
    <name evidence="11" type="primary">amt</name>
    <name evidence="11" type="ORF">ESB00_06170</name>
</gene>
<evidence type="ECO:0000256" key="1">
    <source>
        <dbReference type="ARBA" id="ARBA00004141"/>
    </source>
</evidence>
<dbReference type="OrthoDB" id="9814202at2"/>
<organism evidence="11 12">
    <name type="scientific">Oleiharenicola lentus</name>
    <dbReference type="NCBI Taxonomy" id="2508720"/>
    <lineage>
        <taxon>Bacteria</taxon>
        <taxon>Pseudomonadati</taxon>
        <taxon>Verrucomicrobiota</taxon>
        <taxon>Opitutia</taxon>
        <taxon>Opitutales</taxon>
        <taxon>Opitutaceae</taxon>
        <taxon>Oleiharenicola</taxon>
    </lineage>
</organism>
<feature type="transmembrane region" description="Helical" evidence="8">
    <location>
        <begin position="280"/>
        <end position="297"/>
    </location>
</feature>
<keyword evidence="12" id="KW-1185">Reference proteome</keyword>
<comment type="caution">
    <text evidence="11">The sequence shown here is derived from an EMBL/GenBank/DDBJ whole genome shotgun (WGS) entry which is preliminary data.</text>
</comment>
<dbReference type="NCBIfam" id="TIGR00836">
    <property type="entry name" value="amt"/>
    <property type="match status" value="1"/>
</dbReference>
<dbReference type="PROSITE" id="PS01219">
    <property type="entry name" value="AMMONIUM_TRANSP"/>
    <property type="match status" value="1"/>
</dbReference>
<evidence type="ECO:0000256" key="9">
    <source>
        <dbReference type="SAM" id="SignalP"/>
    </source>
</evidence>
<keyword evidence="7 8" id="KW-0924">Ammonia transport</keyword>
<name>A0A4Q1C9H4_9BACT</name>
<reference evidence="11 12" key="1">
    <citation type="submission" date="2019-01" db="EMBL/GenBank/DDBJ databases">
        <title>Lacunisphaera sp. strain TWA-58.</title>
        <authorList>
            <person name="Chen W.-M."/>
        </authorList>
    </citation>
    <scope>NUCLEOTIDE SEQUENCE [LARGE SCALE GENOMIC DNA]</scope>
    <source>
        <strain evidence="11 12">TWA-58</strain>
    </source>
</reference>
<accession>A0A4Q1C9H4</accession>
<proteinExistence type="inferred from homology"/>
<feature type="domain" description="Ammonium transporter AmtB-like" evidence="10">
    <location>
        <begin position="55"/>
        <end position="489"/>
    </location>
</feature>
<feature type="chain" id="PRO_5020928622" description="Ammonium transporter" evidence="9">
    <location>
        <begin position="30"/>
        <end position="497"/>
    </location>
</feature>
<comment type="similarity">
    <text evidence="2 8">Belongs to the ammonia transporter channel (TC 1.A.11.2) family.</text>
</comment>
<feature type="transmembrane region" description="Helical" evidence="8">
    <location>
        <begin position="398"/>
        <end position="417"/>
    </location>
</feature>
<feature type="transmembrane region" description="Helical" evidence="8">
    <location>
        <begin position="370"/>
        <end position="386"/>
    </location>
</feature>
<feature type="transmembrane region" description="Helical" evidence="8">
    <location>
        <begin position="437"/>
        <end position="462"/>
    </location>
</feature>
<dbReference type="SUPFAM" id="SSF111352">
    <property type="entry name" value="Ammonium transporter"/>
    <property type="match status" value="1"/>
</dbReference>
<feature type="transmembrane region" description="Helical" evidence="8">
    <location>
        <begin position="194"/>
        <end position="215"/>
    </location>
</feature>
<keyword evidence="9" id="KW-0732">Signal</keyword>
<evidence type="ECO:0000256" key="7">
    <source>
        <dbReference type="ARBA" id="ARBA00023177"/>
    </source>
</evidence>
<feature type="signal peptide" evidence="9">
    <location>
        <begin position="1"/>
        <end position="29"/>
    </location>
</feature>
<keyword evidence="5 8" id="KW-1133">Transmembrane helix</keyword>
<evidence type="ECO:0000256" key="8">
    <source>
        <dbReference type="RuleBase" id="RU362002"/>
    </source>
</evidence>
<protein>
    <recommendedName>
        <fullName evidence="8">Ammonium transporter</fullName>
    </recommendedName>
</protein>
<evidence type="ECO:0000313" key="11">
    <source>
        <dbReference type="EMBL" id="RXK55481.1"/>
    </source>
</evidence>
<evidence type="ECO:0000256" key="3">
    <source>
        <dbReference type="ARBA" id="ARBA00022448"/>
    </source>
</evidence>
<evidence type="ECO:0000256" key="5">
    <source>
        <dbReference type="ARBA" id="ARBA00022989"/>
    </source>
</evidence>
<dbReference type="InterPro" id="IPR024041">
    <property type="entry name" value="NH4_transpt_AmtB-like_dom"/>
</dbReference>
<feature type="transmembrane region" description="Helical" evidence="8">
    <location>
        <begin position="168"/>
        <end position="187"/>
    </location>
</feature>
<dbReference type="GO" id="GO:0008519">
    <property type="term" value="F:ammonium channel activity"/>
    <property type="evidence" value="ECO:0007669"/>
    <property type="project" value="InterPro"/>
</dbReference>
<dbReference type="AlphaFoldDB" id="A0A4Q1C9H4"/>
<comment type="subcellular location">
    <subcellularLocation>
        <location evidence="8">Cell membrane</location>
        <topology evidence="8">Multi-pass membrane protein</topology>
    </subcellularLocation>
    <subcellularLocation>
        <location evidence="1">Membrane</location>
        <topology evidence="1">Multi-pass membrane protein</topology>
    </subcellularLocation>
</comment>
<keyword evidence="4 8" id="KW-0812">Transmembrane</keyword>
<dbReference type="PANTHER" id="PTHR11730">
    <property type="entry name" value="AMMONIUM TRANSPORTER"/>
    <property type="match status" value="1"/>
</dbReference>
<evidence type="ECO:0000313" key="12">
    <source>
        <dbReference type="Proteomes" id="UP000290218"/>
    </source>
</evidence>
<evidence type="ECO:0000259" key="10">
    <source>
        <dbReference type="Pfam" id="PF00909"/>
    </source>
</evidence>
<dbReference type="GO" id="GO:0097272">
    <property type="term" value="P:ammonium homeostasis"/>
    <property type="evidence" value="ECO:0007669"/>
    <property type="project" value="TreeGrafter"/>
</dbReference>
<dbReference type="RefSeq" id="WP_129046846.1">
    <property type="nucleotide sequence ID" value="NZ_SDHX01000001.1"/>
</dbReference>
<sequence length="497" mass="51795">MIKLSKPTRLLFGLVSGLALAGFFCPAWAQDAAPAAPAAIDPAALSALRVGLDTVWVLVAGMLVFWMNAGFALVESGLCQAKNCVNILAKNFVVFALSTLSFYVIGWGLMFGDGTPWLGTSGLFFVSGADNSPALGSAYASMNPFSTATYEGVYSAINWTPVPLWAKFFFQLVFAGTAATIVSGAVAERIKFSSFIWFSLILVAVIYPISGHWIWGAGILGSTPTESGITAFFGNFRDFAGSTVVHSVGGWAALAGVIVLGPRLGKFKNGKIQPIPGHNMTSAALGVLILWLGWFGFNPGSTMAAMDGSAIAHVLVNTNIAACTGTLGALITAWVLLKKPDFSMVLNGCLAGLVAITAPCAFVTITSGAIIGFIGGVAVVLAVIFFDKVKLDDPVGALSVHLVNGIWGTLALGLFYSTDIAKSVAALDTGLTAGGQFLAQLKGVLLVGAFVFPASLVVWYVLKAVTGIRVTAEEETEGLDIGEHGNEAYPDFTSAHK</sequence>
<dbReference type="PANTHER" id="PTHR11730:SF89">
    <property type="entry name" value="AMMONIUM TRANSPORTER SLL0108-RELATED"/>
    <property type="match status" value="1"/>
</dbReference>
<evidence type="ECO:0000256" key="4">
    <source>
        <dbReference type="ARBA" id="ARBA00022692"/>
    </source>
</evidence>
<feature type="transmembrane region" description="Helical" evidence="8">
    <location>
        <begin position="317"/>
        <end position="337"/>
    </location>
</feature>
<evidence type="ECO:0000256" key="6">
    <source>
        <dbReference type="ARBA" id="ARBA00023136"/>
    </source>
</evidence>
<dbReference type="GO" id="GO:0005886">
    <property type="term" value="C:plasma membrane"/>
    <property type="evidence" value="ECO:0007669"/>
    <property type="project" value="UniProtKB-SubCell"/>
</dbReference>
<feature type="transmembrane region" description="Helical" evidence="8">
    <location>
        <begin position="55"/>
        <end position="75"/>
    </location>
</feature>
<evidence type="ECO:0000256" key="2">
    <source>
        <dbReference type="ARBA" id="ARBA00005887"/>
    </source>
</evidence>
<dbReference type="Gene3D" id="1.10.3430.10">
    <property type="entry name" value="Ammonium transporter AmtB like domains"/>
    <property type="match status" value="1"/>
</dbReference>
<dbReference type="InterPro" id="IPR018047">
    <property type="entry name" value="Ammonium_transpt_CS"/>
</dbReference>
<dbReference type="Pfam" id="PF00909">
    <property type="entry name" value="Ammonium_transp"/>
    <property type="match status" value="1"/>
</dbReference>
<feature type="transmembrane region" description="Helical" evidence="8">
    <location>
        <begin position="239"/>
        <end position="260"/>
    </location>
</feature>
<dbReference type="EMBL" id="SDHX01000001">
    <property type="protein sequence ID" value="RXK55481.1"/>
    <property type="molecule type" value="Genomic_DNA"/>
</dbReference>
<dbReference type="InterPro" id="IPR029020">
    <property type="entry name" value="Ammonium/urea_transptr"/>
</dbReference>
<keyword evidence="3 8" id="KW-0813">Transport</keyword>